<reference evidence="2 3" key="1">
    <citation type="submission" date="2018-03" db="EMBL/GenBank/DDBJ databases">
        <title>Genomic Encyclopedia of Archaeal and Bacterial Type Strains, Phase II (KMG-II): from individual species to whole genera.</title>
        <authorList>
            <person name="Goeker M."/>
        </authorList>
    </citation>
    <scope>NUCLEOTIDE SEQUENCE [LARGE SCALE GENOMIC DNA]</scope>
    <source>
        <strain evidence="2 3">DSM 45348</strain>
    </source>
</reference>
<dbReference type="AlphaFoldDB" id="A0A2T0RU27"/>
<dbReference type="RefSeq" id="WP_106129126.1">
    <property type="nucleotide sequence ID" value="NZ_PVZG01000013.1"/>
</dbReference>
<dbReference type="SUPFAM" id="SSF52540">
    <property type="entry name" value="P-loop containing nucleoside triphosphate hydrolases"/>
    <property type="match status" value="1"/>
</dbReference>
<evidence type="ECO:0000259" key="1">
    <source>
        <dbReference type="Pfam" id="PF22738"/>
    </source>
</evidence>
<dbReference type="Gene3D" id="3.40.50.300">
    <property type="entry name" value="P-loop containing nucleotide triphosphate hydrolases"/>
    <property type="match status" value="1"/>
</dbReference>
<evidence type="ECO:0000313" key="2">
    <source>
        <dbReference type="EMBL" id="PRY24632.1"/>
    </source>
</evidence>
<sequence length="1075" mass="116823">MSRGLRYVDAVRLLDGAGPAAKAVDDLLGGLLSVATAGGSEVALSLFDAKTEMVRLGREVTGRLSDTVRGLSRHDRSNRLQAAHGVLVLAAYFEVLDEVVVAGGVGSPELTRDEQLRLATGTRVDGNWLEHLLTAAIPVPSAELAERDLFAGLTHYYVAASVRLHQFLSGLAVWEGASDADRLAAQRLVGQELPARAVRRYEEMSRRLALDVPEFGIWMQRTESRAIGQSLRELRELLERSDSGRRAEGRRAALAAAYRADLAQPVVRGDAGDVRVPALGEAYLDPRFRVRTATPGANPAEESWWTGDVRDDLAAFLARYLTTPRAAEAPMVLLGQPGAGKSALTRVLAARLPAADFLVVRVVLREVPAEAEIQDQVELAVRATIGESVAWPELTRAAEGALPVLLLDGFDELIQATGIHQSDYLQRVAAFQQREAVLGRPVAVVVTSRLAVADRARLPGGALAVRLEGFDEAQVTAWLATWNRGNAGVGGYRPLPAGVFDSFPDFCEQPLLLLMLALYDAATHALQEDRTLGRAELYERLLGSFAEREVRRLHPRAPEAVVPELVEDELVRLSVVAFAMFNRRRQSVTERELDADLAALGLTAVRPGHTEAFHRPLTAGEELVGRFFFIQRSRATQDDRLQQTFEFLHATFGEFLVARLVVRAVREVTARAAVARLPLSGGQRDDGLVRTLLGFSPLGTRATVLPFVASMLAGEDRVAIRAWLVDALRAALLRPGYPAHEYRPVDKRIDHAMATYSLNLALLALACGEPLRASEIYVHAADPAFWLHAAALQWEAAVPSGMWHELVATLTVIRTWDGDRRDLVLDPTTERRFPAVDVDWLAADAAVPYDRIANRLQLTVDTGADLVRLAAEPLARWVPDAVTTVVPVGGDRSGTVAHCLTRVWVDSARRADDLAAAYEPAMAAVFGGGAEQSASQLHFGRSARMLLGMLARDAGRLPVEDVLAWLRLVTRSTYLRRAVPEVLECLAAVRTPDGQALMSVIGEMDLRRLRLAPVDQLRALAALAGLDGAVPPARLLNLRGHLVPDPAATLADPDARRALEADRTLAAGVERALAQ</sequence>
<accession>A0A2T0RU27</accession>
<dbReference type="OrthoDB" id="419933at2"/>
<proteinExistence type="predicted"/>
<dbReference type="Pfam" id="PF22738">
    <property type="entry name" value="NNH7"/>
    <property type="match status" value="1"/>
</dbReference>
<comment type="caution">
    <text evidence="2">The sequence shown here is derived from an EMBL/GenBank/DDBJ whole genome shotgun (WGS) entry which is preliminary data.</text>
</comment>
<dbReference type="InterPro" id="IPR054567">
    <property type="entry name" value="NNH7"/>
</dbReference>
<dbReference type="Proteomes" id="UP000239209">
    <property type="component" value="Unassembled WGS sequence"/>
</dbReference>
<protein>
    <recommendedName>
        <fullName evidence="1">NACHT N-terminal Helical domain-containing protein</fullName>
    </recommendedName>
</protein>
<dbReference type="EMBL" id="PVZG01000013">
    <property type="protein sequence ID" value="PRY24632.1"/>
    <property type="molecule type" value="Genomic_DNA"/>
</dbReference>
<evidence type="ECO:0000313" key="3">
    <source>
        <dbReference type="Proteomes" id="UP000239209"/>
    </source>
</evidence>
<feature type="domain" description="NACHT N-terminal Helical" evidence="1">
    <location>
        <begin position="3"/>
        <end position="223"/>
    </location>
</feature>
<dbReference type="InterPro" id="IPR027417">
    <property type="entry name" value="P-loop_NTPase"/>
</dbReference>
<gene>
    <name evidence="2" type="ORF">CLV70_11370</name>
</gene>
<keyword evidence="3" id="KW-1185">Reference proteome</keyword>
<name>A0A2T0RU27_9ACTN</name>
<organism evidence="2 3">
    <name type="scientific">Pseudosporangium ferrugineum</name>
    <dbReference type="NCBI Taxonomy" id="439699"/>
    <lineage>
        <taxon>Bacteria</taxon>
        <taxon>Bacillati</taxon>
        <taxon>Actinomycetota</taxon>
        <taxon>Actinomycetes</taxon>
        <taxon>Micromonosporales</taxon>
        <taxon>Micromonosporaceae</taxon>
        <taxon>Pseudosporangium</taxon>
    </lineage>
</organism>